<feature type="transmembrane region" description="Helical" evidence="5">
    <location>
        <begin position="105"/>
        <end position="124"/>
    </location>
</feature>
<evidence type="ECO:0000256" key="1">
    <source>
        <dbReference type="ARBA" id="ARBA00004141"/>
    </source>
</evidence>
<keyword evidence="4 5" id="KW-0472">Membrane</keyword>
<dbReference type="PANTHER" id="PTHR10924">
    <property type="entry name" value="MAJOR FACILITATOR SUPERFAMILY PROTEIN-RELATED"/>
    <property type="match status" value="1"/>
</dbReference>
<keyword evidence="2 5" id="KW-0812">Transmembrane</keyword>
<feature type="transmembrane region" description="Helical" evidence="5">
    <location>
        <begin position="168"/>
        <end position="189"/>
    </location>
</feature>
<evidence type="ECO:0000256" key="3">
    <source>
        <dbReference type="ARBA" id="ARBA00022989"/>
    </source>
</evidence>
<organism evidence="7">
    <name type="scientific">Photinus pyralis</name>
    <name type="common">Common eastern firefly</name>
    <name type="synonym">Lampyris pyralis</name>
    <dbReference type="NCBI Taxonomy" id="7054"/>
    <lineage>
        <taxon>Eukaryota</taxon>
        <taxon>Metazoa</taxon>
        <taxon>Ecdysozoa</taxon>
        <taxon>Arthropoda</taxon>
        <taxon>Hexapoda</taxon>
        <taxon>Insecta</taxon>
        <taxon>Pterygota</taxon>
        <taxon>Neoptera</taxon>
        <taxon>Endopterygota</taxon>
        <taxon>Coleoptera</taxon>
        <taxon>Polyphaga</taxon>
        <taxon>Elateriformia</taxon>
        <taxon>Elateroidea</taxon>
        <taxon>Lampyridae</taxon>
        <taxon>Lampyrinae</taxon>
        <taxon>Photinus</taxon>
    </lineage>
</organism>
<name>A0A1Y1LXE2_PHOPY</name>
<feature type="transmembrane region" description="Helical" evidence="5">
    <location>
        <begin position="327"/>
        <end position="345"/>
    </location>
</feature>
<dbReference type="AlphaFoldDB" id="A0A1Y1LXE2"/>
<dbReference type="PANTHER" id="PTHR10924:SF4">
    <property type="entry name" value="GH15861P"/>
    <property type="match status" value="1"/>
</dbReference>
<feature type="transmembrane region" description="Helical" evidence="5">
    <location>
        <begin position="130"/>
        <end position="147"/>
    </location>
</feature>
<dbReference type="InterPro" id="IPR049680">
    <property type="entry name" value="FLVCR1-2_SLC49-like"/>
</dbReference>
<sequence length="452" mass="50182">MMHYQQVSTVQTDLPLNGDADAHFELEEEKCKVYKKRWFMLFMFFAVSVSCIMNIMQYAIIADVIVKYYGVTYMAVNWSSTIYLLMYLVLGFPSTFILERWGLRVTTLMGMGFTTLGTWIKVGAVSPDRYWVLMLGQVIISISKVVVMPVPPKLAAVWFPAKEVSSACSISVIGIQMGLAVGFLVPPLFFQSGAQGEDDIAGSLYRMNISLAVVDTAILVVLLIFFKGAPPSPPSIAQSKIEKDKGFLEMAKIIVSNRTNIFLIISFGIVIGLLLTISTLLNQIILKHYHDGREDAGFIGLVMVLSGMVGTLSCGVILDRYGKFQQAALLLSILGACSMLCYTFAIHKGILLAYFITAIFGFSTLGMQVTGLELGAELTYPIPQGITAGILMMSTQAFGIALTYLYSQIFKAYGDFFANLTMFFIYVVEFILMCTLKYNLRRRAIEKTRSLR</sequence>
<dbReference type="PROSITE" id="PS50850">
    <property type="entry name" value="MFS"/>
    <property type="match status" value="1"/>
</dbReference>
<evidence type="ECO:0000256" key="5">
    <source>
        <dbReference type="SAM" id="Phobius"/>
    </source>
</evidence>
<feature type="transmembrane region" description="Helical" evidence="5">
    <location>
        <begin position="81"/>
        <end position="98"/>
    </location>
</feature>
<dbReference type="Gene3D" id="1.20.1250.20">
    <property type="entry name" value="MFS general substrate transporter like domains"/>
    <property type="match status" value="1"/>
</dbReference>
<evidence type="ECO:0000259" key="6">
    <source>
        <dbReference type="PROSITE" id="PS50850"/>
    </source>
</evidence>
<feature type="transmembrane region" description="Helical" evidence="5">
    <location>
        <begin position="351"/>
        <end position="374"/>
    </location>
</feature>
<feature type="transmembrane region" description="Helical" evidence="5">
    <location>
        <begin position="418"/>
        <end position="440"/>
    </location>
</feature>
<feature type="transmembrane region" description="Helical" evidence="5">
    <location>
        <begin position="261"/>
        <end position="286"/>
    </location>
</feature>
<feature type="transmembrane region" description="Helical" evidence="5">
    <location>
        <begin position="38"/>
        <end position="61"/>
    </location>
</feature>
<accession>A0A1Y1LXE2</accession>
<dbReference type="GO" id="GO:0020037">
    <property type="term" value="F:heme binding"/>
    <property type="evidence" value="ECO:0007669"/>
    <property type="project" value="TreeGrafter"/>
</dbReference>
<dbReference type="GO" id="GO:0015232">
    <property type="term" value="F:heme transmembrane transporter activity"/>
    <property type="evidence" value="ECO:0007669"/>
    <property type="project" value="TreeGrafter"/>
</dbReference>
<dbReference type="EMBL" id="GEZM01045511">
    <property type="protein sequence ID" value="JAV77771.1"/>
    <property type="molecule type" value="Transcribed_RNA"/>
</dbReference>
<feature type="transmembrane region" description="Helical" evidence="5">
    <location>
        <begin position="386"/>
        <end position="406"/>
    </location>
</feature>
<dbReference type="GO" id="GO:0097037">
    <property type="term" value="P:heme export"/>
    <property type="evidence" value="ECO:0007669"/>
    <property type="project" value="TreeGrafter"/>
</dbReference>
<dbReference type="InterPro" id="IPR036259">
    <property type="entry name" value="MFS_trans_sf"/>
</dbReference>
<reference evidence="7" key="1">
    <citation type="journal article" date="2016" name="Sci. Rep.">
        <title>Molecular characterization of firefly nuptial gifts: a multi-omics approach sheds light on postcopulatory sexual selection.</title>
        <authorList>
            <person name="Al-Wathiqui N."/>
            <person name="Fallon T.R."/>
            <person name="South A."/>
            <person name="Weng J.K."/>
            <person name="Lewis S.M."/>
        </authorList>
    </citation>
    <scope>NUCLEOTIDE SEQUENCE</scope>
</reference>
<feature type="transmembrane region" description="Helical" evidence="5">
    <location>
        <begin position="209"/>
        <end position="226"/>
    </location>
</feature>
<feature type="domain" description="Major facilitator superfamily (MFS) profile" evidence="6">
    <location>
        <begin position="40"/>
        <end position="445"/>
    </location>
</feature>
<dbReference type="Pfam" id="PF07690">
    <property type="entry name" value="MFS_1"/>
    <property type="match status" value="1"/>
</dbReference>
<protein>
    <recommendedName>
        <fullName evidence="6">Major facilitator superfamily (MFS) profile domain-containing protein</fullName>
    </recommendedName>
</protein>
<evidence type="ECO:0000313" key="7">
    <source>
        <dbReference type="EMBL" id="JAV77771.1"/>
    </source>
</evidence>
<feature type="transmembrane region" description="Helical" evidence="5">
    <location>
        <begin position="298"/>
        <end position="318"/>
    </location>
</feature>
<dbReference type="InterPro" id="IPR011701">
    <property type="entry name" value="MFS"/>
</dbReference>
<keyword evidence="3 5" id="KW-1133">Transmembrane helix</keyword>
<dbReference type="InterPro" id="IPR020846">
    <property type="entry name" value="MFS_dom"/>
</dbReference>
<evidence type="ECO:0000256" key="4">
    <source>
        <dbReference type="ARBA" id="ARBA00023136"/>
    </source>
</evidence>
<dbReference type="SUPFAM" id="SSF103473">
    <property type="entry name" value="MFS general substrate transporter"/>
    <property type="match status" value="1"/>
</dbReference>
<proteinExistence type="predicted"/>
<comment type="subcellular location">
    <subcellularLocation>
        <location evidence="1">Membrane</location>
        <topology evidence="1">Multi-pass membrane protein</topology>
    </subcellularLocation>
</comment>
<evidence type="ECO:0000256" key="2">
    <source>
        <dbReference type="ARBA" id="ARBA00022692"/>
    </source>
</evidence>
<dbReference type="GO" id="GO:0016020">
    <property type="term" value="C:membrane"/>
    <property type="evidence" value="ECO:0007669"/>
    <property type="project" value="UniProtKB-SubCell"/>
</dbReference>